<dbReference type="Proteomes" id="UP000007718">
    <property type="component" value="Chromosome"/>
</dbReference>
<proteinExistence type="predicted"/>
<keyword evidence="2" id="KW-1185">Reference proteome</keyword>
<evidence type="ECO:0000313" key="2">
    <source>
        <dbReference type="Proteomes" id="UP000007718"/>
    </source>
</evidence>
<name>F0RLS8_DEIPM</name>
<dbReference type="STRING" id="693977.Deipr_0760"/>
<dbReference type="EMBL" id="CP002536">
    <property type="protein sequence ID" value="ADY25917.1"/>
    <property type="molecule type" value="Genomic_DNA"/>
</dbReference>
<dbReference type="AlphaFoldDB" id="F0RLS8"/>
<reference evidence="1 2" key="2">
    <citation type="journal article" date="2012" name="Stand. Genomic Sci.">
        <title>Complete genome sequence of the orange-red pigmented, radioresistant Deinococcus proteolyticus type strain (MRP(T)).</title>
        <authorList>
            <person name="Copeland A."/>
            <person name="Zeytun A."/>
            <person name="Yassawong M."/>
            <person name="Nolan M."/>
            <person name="Lucas S."/>
            <person name="Hammon N."/>
            <person name="Deshpande S."/>
            <person name="Cheng J.F."/>
            <person name="Han C."/>
            <person name="Tapia R."/>
            <person name="Goodwin L.A."/>
            <person name="Pitluck S."/>
            <person name="Mavromatis K."/>
            <person name="Liolios K."/>
            <person name="Pagani I."/>
            <person name="Ivanova N."/>
            <person name="Mikhailova N."/>
            <person name="Pati A."/>
            <person name="Chen A."/>
            <person name="Palaniappan K."/>
            <person name="Land M."/>
            <person name="Hauser L."/>
            <person name="Jeffries C.D."/>
            <person name="Brambilla E.M."/>
            <person name="Rohde M."/>
            <person name="Sikorski J."/>
            <person name="Pukall R."/>
            <person name="Goker M."/>
            <person name="Detter J.C."/>
            <person name="Woyke T."/>
            <person name="Bristow J."/>
            <person name="Eisen J.A."/>
            <person name="Markowitz V."/>
            <person name="Hugenholtz P."/>
            <person name="Kyrpides N.C."/>
            <person name="Klenk H.P."/>
            <person name="Lapidus A."/>
        </authorList>
    </citation>
    <scope>NUCLEOTIDE SEQUENCE [LARGE SCALE GENOMIC DNA]</scope>
    <source>
        <strain evidence="2">ATCC 35074 / DSM 20540 / JCM 6276 / NBRC 101906 / NCIMB 13154 / VKM Ac-1939 / CCM 2703 / MRP</strain>
    </source>
</reference>
<sequence length="89" mass="10023">MTTSHVASKRAAGWAFPIPISNLASPLTSIHDRRLPPYTWYCIGVEGTVFGVLERLRANINAPNLYACNVFVTFFHLHLLYELHILNAL</sequence>
<organism evidence="1 2">
    <name type="scientific">Deinococcus proteolyticus (strain ATCC 35074 / DSM 20540 / JCM 6276 / NBRC 101906 / NCIMB 13154 / VKM Ac-1939 / CCM 2703 / MRP)</name>
    <dbReference type="NCBI Taxonomy" id="693977"/>
    <lineage>
        <taxon>Bacteria</taxon>
        <taxon>Thermotogati</taxon>
        <taxon>Deinococcota</taxon>
        <taxon>Deinococci</taxon>
        <taxon>Deinococcales</taxon>
        <taxon>Deinococcaceae</taxon>
        <taxon>Deinococcus</taxon>
    </lineage>
</organism>
<accession>F0RLS8</accession>
<gene>
    <name evidence="1" type="ordered locus">Deipr_0760</name>
</gene>
<reference evidence="2" key="1">
    <citation type="submission" date="2011-02" db="EMBL/GenBank/DDBJ databases">
        <title>The complete sequence of chromosome of Deinococcus proteolyticus DSM 20540.</title>
        <authorList>
            <consortium name="US DOE Joint Genome Institute (JGI-PGF)"/>
            <person name="Lucas S."/>
            <person name="Copeland A."/>
            <person name="Lapidus A."/>
            <person name="Bruce D."/>
            <person name="Goodwin L."/>
            <person name="Pitluck S."/>
            <person name="Kyrpides N."/>
            <person name="Mavromatis K."/>
            <person name="Pagani I."/>
            <person name="Ivanova N."/>
            <person name="Ovchinnikova G."/>
            <person name="Zeytun A."/>
            <person name="Detter J.C."/>
            <person name="Han C."/>
            <person name="Land M."/>
            <person name="Hauser L."/>
            <person name="Markowitz V."/>
            <person name="Cheng J.-F."/>
            <person name="Hugenholtz P."/>
            <person name="Woyke T."/>
            <person name="Wu D."/>
            <person name="Pukall R."/>
            <person name="Steenblock K."/>
            <person name="Brambilla E."/>
            <person name="Klenk H.-P."/>
            <person name="Eisen J.A."/>
        </authorList>
    </citation>
    <scope>NUCLEOTIDE SEQUENCE [LARGE SCALE GENOMIC DNA]</scope>
    <source>
        <strain evidence="2">ATCC 35074 / DSM 20540 / JCM 6276 / NBRC 101906 / NCIMB 13154 / VKM Ac-1939 / CCM 2703 / MRP</strain>
    </source>
</reference>
<dbReference type="HOGENOM" id="CLU_2449730_0_0_0"/>
<evidence type="ECO:0000313" key="1">
    <source>
        <dbReference type="EMBL" id="ADY25917.1"/>
    </source>
</evidence>
<dbReference type="KEGG" id="dpt:Deipr_0760"/>
<protein>
    <submittedName>
        <fullName evidence="1">Uncharacterized protein</fullName>
    </submittedName>
</protein>